<feature type="domain" description="D-isomer specific 2-hydroxyacid dehydrogenase NAD-binding" evidence="5">
    <location>
        <begin position="182"/>
        <end position="330"/>
    </location>
</feature>
<proteinExistence type="inferred from homology"/>
<evidence type="ECO:0000313" key="6">
    <source>
        <dbReference type="EMBL" id="KSA01195.1"/>
    </source>
</evidence>
<evidence type="ECO:0000256" key="3">
    <source>
        <dbReference type="RuleBase" id="RU003719"/>
    </source>
</evidence>
<feature type="domain" description="D-isomer specific 2-hydroxyacid dehydrogenase catalytic" evidence="4">
    <location>
        <begin position="18"/>
        <end position="361"/>
    </location>
</feature>
<dbReference type="SUPFAM" id="SSF51735">
    <property type="entry name" value="NAD(P)-binding Rossmann-fold domains"/>
    <property type="match status" value="1"/>
</dbReference>
<dbReference type="EMBL" id="LMYN01000061">
    <property type="protein sequence ID" value="KSA01195.1"/>
    <property type="molecule type" value="Genomic_DNA"/>
</dbReference>
<dbReference type="GO" id="GO:0051287">
    <property type="term" value="F:NAD binding"/>
    <property type="evidence" value="ECO:0007669"/>
    <property type="project" value="InterPro"/>
</dbReference>
<sequence length="363" mass="40448">MKPQVLFIGDLNKSLPQYVEFTKKFDCIEYELTTVEQLIEDFKTKFQNIQAIYGAWLGFSLLGGFRNEVLQNAPSSLKLISICSVGHDGYDGKAMAEKNIILTNVPSDGASEPVAELVLYNTLLSFRNFKIFQDNFSKDTNNTVEIRRQLETASFNSDKGTAQLGEKDCYSFGHRTINRSNISPKNHNVVIVGFGKIGQTIGRRLSEIGMNIHYTKRSQLSQKEEDQVPYPVTYHKTLMDTKDIADLVVVACPGTPETKHMINKESISAFAKPIRIINIGRGTVIDEQALVDGLKSGKVVFAGLDVFEDEPKVHEELFGRQDVVLTPHIAASTAENFDHTAIMAMKNIENVLLENGNGINKVN</sequence>
<dbReference type="OrthoDB" id="298012at2759"/>
<dbReference type="SUPFAM" id="SSF52283">
    <property type="entry name" value="Formate/glycerate dehydrogenase catalytic domain-like"/>
    <property type="match status" value="1"/>
</dbReference>
<dbReference type="GO" id="GO:0005829">
    <property type="term" value="C:cytosol"/>
    <property type="evidence" value="ECO:0007669"/>
    <property type="project" value="TreeGrafter"/>
</dbReference>
<dbReference type="GO" id="GO:0030267">
    <property type="term" value="F:glyoxylate reductase (NADPH) activity"/>
    <property type="evidence" value="ECO:0007669"/>
    <property type="project" value="TreeGrafter"/>
</dbReference>
<dbReference type="GeneID" id="26840083"/>
<reference evidence="6 7" key="1">
    <citation type="submission" date="2015-11" db="EMBL/GenBank/DDBJ databases">
        <title>The genome of Debaryomyces fabryi.</title>
        <authorList>
            <person name="Tafer H."/>
            <person name="Lopandic K."/>
        </authorList>
    </citation>
    <scope>NUCLEOTIDE SEQUENCE [LARGE SCALE GENOMIC DNA]</scope>
    <source>
        <strain evidence="6 7">CBS 789</strain>
    </source>
</reference>
<evidence type="ECO:0000313" key="7">
    <source>
        <dbReference type="Proteomes" id="UP000054251"/>
    </source>
</evidence>
<protein>
    <recommendedName>
        <fullName evidence="8">D-isomer specific 2-hydroxyacid dehydrogenase NAD-binding domain-containing protein</fullName>
    </recommendedName>
</protein>
<dbReference type="AlphaFoldDB" id="A0A0V1PY54"/>
<dbReference type="InterPro" id="IPR006139">
    <property type="entry name" value="D-isomer_2_OHA_DH_cat_dom"/>
</dbReference>
<evidence type="ECO:0000256" key="2">
    <source>
        <dbReference type="ARBA" id="ARBA00023027"/>
    </source>
</evidence>
<dbReference type="GO" id="GO:0016618">
    <property type="term" value="F:hydroxypyruvate reductase [NAD(P)H] activity"/>
    <property type="evidence" value="ECO:0007669"/>
    <property type="project" value="TreeGrafter"/>
</dbReference>
<gene>
    <name evidence="6" type="ORF">AC631_03074</name>
</gene>
<keyword evidence="2" id="KW-0520">NAD</keyword>
<dbReference type="Gene3D" id="3.40.50.720">
    <property type="entry name" value="NAD(P)-binding Rossmann-like Domain"/>
    <property type="match status" value="2"/>
</dbReference>
<dbReference type="InterPro" id="IPR006140">
    <property type="entry name" value="D-isomer_DH_NAD-bd"/>
</dbReference>
<evidence type="ECO:0008006" key="8">
    <source>
        <dbReference type="Google" id="ProtNLM"/>
    </source>
</evidence>
<dbReference type="PANTHER" id="PTHR10996:SF178">
    <property type="entry name" value="2-HYDROXYACID DEHYDROGENASE YGL185C-RELATED"/>
    <property type="match status" value="1"/>
</dbReference>
<evidence type="ECO:0000259" key="4">
    <source>
        <dbReference type="Pfam" id="PF00389"/>
    </source>
</evidence>
<dbReference type="RefSeq" id="XP_015467297.1">
    <property type="nucleotide sequence ID" value="XM_015611903.1"/>
</dbReference>
<accession>A0A0V1PY54</accession>
<comment type="caution">
    <text evidence="6">The sequence shown here is derived from an EMBL/GenBank/DDBJ whole genome shotgun (WGS) entry which is preliminary data.</text>
</comment>
<dbReference type="InterPro" id="IPR036291">
    <property type="entry name" value="NAD(P)-bd_dom_sf"/>
</dbReference>
<organism evidence="6 7">
    <name type="scientific">Debaryomyces fabryi</name>
    <dbReference type="NCBI Taxonomy" id="58627"/>
    <lineage>
        <taxon>Eukaryota</taxon>
        <taxon>Fungi</taxon>
        <taxon>Dikarya</taxon>
        <taxon>Ascomycota</taxon>
        <taxon>Saccharomycotina</taxon>
        <taxon>Pichiomycetes</taxon>
        <taxon>Debaryomycetaceae</taxon>
        <taxon>Debaryomyces</taxon>
    </lineage>
</organism>
<dbReference type="InterPro" id="IPR050223">
    <property type="entry name" value="D-isomer_2-hydroxyacid_DH"/>
</dbReference>
<evidence type="ECO:0000256" key="1">
    <source>
        <dbReference type="ARBA" id="ARBA00023002"/>
    </source>
</evidence>
<keyword evidence="7" id="KW-1185">Reference proteome</keyword>
<dbReference type="Pfam" id="PF00389">
    <property type="entry name" value="2-Hacid_dh"/>
    <property type="match status" value="1"/>
</dbReference>
<keyword evidence="1 3" id="KW-0560">Oxidoreductase</keyword>
<dbReference type="Pfam" id="PF02826">
    <property type="entry name" value="2-Hacid_dh_C"/>
    <property type="match status" value="1"/>
</dbReference>
<dbReference type="Proteomes" id="UP000054251">
    <property type="component" value="Unassembled WGS sequence"/>
</dbReference>
<evidence type="ECO:0000259" key="5">
    <source>
        <dbReference type="Pfam" id="PF02826"/>
    </source>
</evidence>
<name>A0A0V1PY54_9ASCO</name>
<comment type="similarity">
    <text evidence="3">Belongs to the D-isomer specific 2-hydroxyacid dehydrogenase family.</text>
</comment>
<dbReference type="PANTHER" id="PTHR10996">
    <property type="entry name" value="2-HYDROXYACID DEHYDROGENASE-RELATED"/>
    <property type="match status" value="1"/>
</dbReference>